<dbReference type="InterPro" id="IPR038495">
    <property type="entry name" value="ATPase_E_C"/>
</dbReference>
<evidence type="ECO:0000256" key="2">
    <source>
        <dbReference type="ARBA" id="ARBA00022448"/>
    </source>
</evidence>
<reference evidence="5 6" key="1">
    <citation type="submission" date="2017-04" db="EMBL/GenBank/DDBJ databases">
        <title>Novel microbial lineages endemic to geothermal iron-oxide mats fill important gaps in the evolutionary history of Archaea.</title>
        <authorList>
            <person name="Jay Z.J."/>
            <person name="Beam J.P."/>
            <person name="Dlakic M."/>
            <person name="Rusch D.B."/>
            <person name="Kozubal M.A."/>
            <person name="Inskeep W.P."/>
        </authorList>
    </citation>
    <scope>NUCLEOTIDE SEQUENCE [LARGE SCALE GENOMIC DNA]</scope>
    <source>
        <strain evidence="5">ECH_B_SAG-C16</strain>
    </source>
</reference>
<dbReference type="Proteomes" id="UP000240681">
    <property type="component" value="Unassembled WGS sequence"/>
</dbReference>
<accession>A0A2R6BEQ3</accession>
<evidence type="ECO:0000256" key="4">
    <source>
        <dbReference type="SAM" id="Coils"/>
    </source>
</evidence>
<comment type="similarity">
    <text evidence="1">Belongs to the V-ATPase E subunit family.</text>
</comment>
<dbReference type="AlphaFoldDB" id="A0A2R6BEQ3"/>
<dbReference type="InterPro" id="IPR002842">
    <property type="entry name" value="ATPase_V1_Esu"/>
</dbReference>
<keyword evidence="2" id="KW-0813">Transport</keyword>
<dbReference type="Gene3D" id="3.30.2320.30">
    <property type="entry name" value="ATP synthase, E subunit, C-terminal"/>
    <property type="match status" value="1"/>
</dbReference>
<evidence type="ECO:0000256" key="3">
    <source>
        <dbReference type="ARBA" id="ARBA00023065"/>
    </source>
</evidence>
<comment type="caution">
    <text evidence="5">The sequence shown here is derived from an EMBL/GenBank/DDBJ whole genome shotgun (WGS) entry which is preliminary data.</text>
</comment>
<keyword evidence="3" id="KW-0406">Ion transport</keyword>
<sequence>MSAEALLREVEEKLKRQLAELEAEYTKKMDEARRSTDTEISRLKEDAERQAKLLSEKEKTKILGSARLQAKRIVAEAKQTYVERGVERVIKALQKYSSSQEYKKLLGKMFEYAKKRLGRDLSVRCRQQDKPVFEKLGASISGADLESVGGAVFTSSDGSLELDLRFEELIRLRGEELRSAIMGLLENSS</sequence>
<gene>
    <name evidence="5" type="ORF">B9Q09_01325</name>
</gene>
<evidence type="ECO:0000256" key="1">
    <source>
        <dbReference type="ARBA" id="ARBA00005901"/>
    </source>
</evidence>
<protein>
    <recommendedName>
        <fullName evidence="7">V-type proton ATPase subunit E</fullName>
    </recommendedName>
</protein>
<keyword evidence="4" id="KW-0175">Coiled coil</keyword>
<feature type="coiled-coil region" evidence="4">
    <location>
        <begin position="4"/>
        <end position="60"/>
    </location>
</feature>
<dbReference type="GO" id="GO:0046961">
    <property type="term" value="F:proton-transporting ATPase activity, rotational mechanism"/>
    <property type="evidence" value="ECO:0007669"/>
    <property type="project" value="InterPro"/>
</dbReference>
<name>A0A2R6BEQ3_9ARCH</name>
<dbReference type="EMBL" id="NEXK01000028">
    <property type="protein sequence ID" value="PSN97124.1"/>
    <property type="molecule type" value="Genomic_DNA"/>
</dbReference>
<evidence type="ECO:0000313" key="5">
    <source>
        <dbReference type="EMBL" id="PSN97124.1"/>
    </source>
</evidence>
<evidence type="ECO:0008006" key="7">
    <source>
        <dbReference type="Google" id="ProtNLM"/>
    </source>
</evidence>
<dbReference type="Pfam" id="PF01991">
    <property type="entry name" value="vATP-synt_E"/>
    <property type="match status" value="1"/>
</dbReference>
<evidence type="ECO:0000313" key="6">
    <source>
        <dbReference type="Proteomes" id="UP000240681"/>
    </source>
</evidence>
<dbReference type="SUPFAM" id="SSF160527">
    <property type="entry name" value="V-type ATPase subunit E-like"/>
    <property type="match status" value="1"/>
</dbReference>
<dbReference type="GO" id="GO:0033178">
    <property type="term" value="C:proton-transporting two-sector ATPase complex, catalytic domain"/>
    <property type="evidence" value="ECO:0007669"/>
    <property type="project" value="InterPro"/>
</dbReference>
<organism evidence="5 6">
    <name type="scientific">Candidatus Marsarchaeota G2 archaeon ECH_B_SAG-C16</name>
    <dbReference type="NCBI Taxonomy" id="1978163"/>
    <lineage>
        <taxon>Archaea</taxon>
        <taxon>Candidatus Marsarchaeota</taxon>
        <taxon>Candidatus Marsarchaeota group 2</taxon>
    </lineage>
</organism>
<proteinExistence type="inferred from homology"/>